<proteinExistence type="predicted"/>
<keyword evidence="2" id="KW-1185">Reference proteome</keyword>
<dbReference type="STRING" id="1518501.CQ10_01075"/>
<dbReference type="InterPro" id="IPR001492">
    <property type="entry name" value="Flagellin"/>
</dbReference>
<keyword evidence="1" id="KW-0282">Flagellum</keyword>
<organism evidence="1 2">
    <name type="scientific">Bradyrhizobium valentinum</name>
    <dbReference type="NCBI Taxonomy" id="1518501"/>
    <lineage>
        <taxon>Bacteria</taxon>
        <taxon>Pseudomonadati</taxon>
        <taxon>Pseudomonadota</taxon>
        <taxon>Alphaproteobacteria</taxon>
        <taxon>Hyphomicrobiales</taxon>
        <taxon>Nitrobacteraceae</taxon>
        <taxon>Bradyrhizobium</taxon>
    </lineage>
</organism>
<accession>A0A0R3LPG3</accession>
<dbReference type="Proteomes" id="UP000051913">
    <property type="component" value="Unassembled WGS sequence"/>
</dbReference>
<keyword evidence="1" id="KW-0966">Cell projection</keyword>
<dbReference type="AlphaFoldDB" id="A0A0R3LPG3"/>
<keyword evidence="1" id="KW-0969">Cilium</keyword>
<evidence type="ECO:0000313" key="1">
    <source>
        <dbReference type="EMBL" id="KRR07219.1"/>
    </source>
</evidence>
<dbReference type="GO" id="GO:0005198">
    <property type="term" value="F:structural molecule activity"/>
    <property type="evidence" value="ECO:0007669"/>
    <property type="project" value="InterPro"/>
</dbReference>
<dbReference type="SUPFAM" id="SSF64518">
    <property type="entry name" value="Phase 1 flagellin"/>
    <property type="match status" value="1"/>
</dbReference>
<name>A0A0R3LPG3_9BRAD</name>
<protein>
    <submittedName>
        <fullName evidence="1">Flagellar biosynthesis protein FlgL</fullName>
    </submittedName>
</protein>
<gene>
    <name evidence="1" type="ORF">CP49_19165</name>
</gene>
<dbReference type="PANTHER" id="PTHR42792:SF1">
    <property type="entry name" value="FLAGELLAR HOOK-ASSOCIATED PROTEIN 3"/>
    <property type="match status" value="1"/>
</dbReference>
<dbReference type="EMBL" id="LLXX01000096">
    <property type="protein sequence ID" value="KRR07219.1"/>
    <property type="molecule type" value="Genomic_DNA"/>
</dbReference>
<dbReference type="PANTHER" id="PTHR42792">
    <property type="entry name" value="FLAGELLIN"/>
    <property type="match status" value="1"/>
</dbReference>
<reference evidence="1 2" key="1">
    <citation type="submission" date="2014-03" db="EMBL/GenBank/DDBJ databases">
        <title>Bradyrhizobium valentinum sp. nov., isolated from effective nodules of Lupinus mariae-josephae, a lupine endemic of basic-lime soils in Eastern Spain.</title>
        <authorList>
            <person name="Duran D."/>
            <person name="Rey L."/>
            <person name="Navarro A."/>
            <person name="Busquets A."/>
            <person name="Imperial J."/>
            <person name="Ruiz-Argueso T."/>
        </authorList>
    </citation>
    <scope>NUCLEOTIDE SEQUENCE [LARGE SCALE GENOMIC DNA]</scope>
    <source>
        <strain evidence="1 2">LmjM3</strain>
    </source>
</reference>
<evidence type="ECO:0000313" key="2">
    <source>
        <dbReference type="Proteomes" id="UP000051913"/>
    </source>
</evidence>
<dbReference type="GO" id="GO:0009288">
    <property type="term" value="C:bacterial-type flagellum"/>
    <property type="evidence" value="ECO:0007669"/>
    <property type="project" value="InterPro"/>
</dbReference>
<comment type="caution">
    <text evidence="1">The sequence shown here is derived from an EMBL/GenBank/DDBJ whole genome shotgun (WGS) entry which is preliminary data.</text>
</comment>
<dbReference type="RefSeq" id="WP_057850982.1">
    <property type="nucleotide sequence ID" value="NZ_LLXX01000096.1"/>
</dbReference>
<dbReference type="Gene3D" id="1.20.1330.10">
    <property type="entry name" value="f41 fragment of flagellin, N-terminal domain"/>
    <property type="match status" value="1"/>
</dbReference>
<sequence length="497" mass="50755">MTISGVSGRTSYIGSGILDLRSQLDTLTQQLASGKISNTYAGQGSGRSLAIGLRSQLSGLAGYADTAVNLNTRISVANLSLQRLVDVGSSVKGAAVSAVSEIDNTGQTAGQKTASLGFFDSVDMLNAKSGDRYLFSGRATDTPPVTAADVIMNGNGAQAGLKQLILERKQADVGTLGLGRVVLTAPSATSVQIAEDASPSEFGLKLNAITSTLTGATITQPAGTPAAMSVDLGVTNPAEGEQVKFTFNLPDGTTEDITLTASTATPLPANSFAIGATPTATAANLNAALNASIGKLANGPLVAASAVTAGDNFFDQPPMRVGTTPFGAATTLVAGTTANTVSWYNGESGTDSARGTAVAQIDQSITVQYGARADEQALRSQLQTVAVFAAVTTSVTDPNANAQIAALNQRIAQNLADVPGTQSIQDIQADFAGAAASIKAAKDRQAQTKAITQTMLDSIEGINDDEVATKILALQTSLQASYQTTSMLYQTSLTKYL</sequence>